<protein>
    <submittedName>
        <fullName evidence="1">Uncharacterized protein</fullName>
    </submittedName>
</protein>
<keyword evidence="2" id="KW-1185">Reference proteome</keyword>
<dbReference type="STRING" id="429701.A0A2G9HPQ3"/>
<organism evidence="1 2">
    <name type="scientific">Handroanthus impetiginosus</name>
    <dbReference type="NCBI Taxonomy" id="429701"/>
    <lineage>
        <taxon>Eukaryota</taxon>
        <taxon>Viridiplantae</taxon>
        <taxon>Streptophyta</taxon>
        <taxon>Embryophyta</taxon>
        <taxon>Tracheophyta</taxon>
        <taxon>Spermatophyta</taxon>
        <taxon>Magnoliopsida</taxon>
        <taxon>eudicotyledons</taxon>
        <taxon>Gunneridae</taxon>
        <taxon>Pentapetalae</taxon>
        <taxon>asterids</taxon>
        <taxon>lamiids</taxon>
        <taxon>Lamiales</taxon>
        <taxon>Bignoniaceae</taxon>
        <taxon>Crescentiina</taxon>
        <taxon>Tabebuia alliance</taxon>
        <taxon>Handroanthus</taxon>
    </lineage>
</organism>
<dbReference type="GO" id="GO:0048367">
    <property type="term" value="P:shoot system development"/>
    <property type="evidence" value="ECO:0007669"/>
    <property type="project" value="InterPro"/>
</dbReference>
<dbReference type="Proteomes" id="UP000231279">
    <property type="component" value="Unassembled WGS sequence"/>
</dbReference>
<dbReference type="InterPro" id="IPR004320">
    <property type="entry name" value="BPS1_pln"/>
</dbReference>
<gene>
    <name evidence="1" type="ORF">CDL12_07901</name>
</gene>
<dbReference type="AlphaFoldDB" id="A0A2G9HPQ3"/>
<evidence type="ECO:0000313" key="1">
    <source>
        <dbReference type="EMBL" id="PIN19423.1"/>
    </source>
</evidence>
<comment type="caution">
    <text evidence="1">The sequence shown here is derived from an EMBL/GenBank/DDBJ whole genome shotgun (WGS) entry which is preliminary data.</text>
</comment>
<dbReference type="EMBL" id="NKXS01001282">
    <property type="protein sequence ID" value="PIN19423.1"/>
    <property type="molecule type" value="Genomic_DNA"/>
</dbReference>
<name>A0A2G9HPQ3_9LAMI</name>
<proteinExistence type="predicted"/>
<evidence type="ECO:0000313" key="2">
    <source>
        <dbReference type="Proteomes" id="UP000231279"/>
    </source>
</evidence>
<dbReference type="PANTHER" id="PTHR33070">
    <property type="entry name" value="OS06G0725500 PROTEIN"/>
    <property type="match status" value="1"/>
</dbReference>
<reference evidence="2" key="1">
    <citation type="journal article" date="2018" name="Gigascience">
        <title>Genome assembly of the Pink Ipe (Handroanthus impetiginosus, Bignoniaceae), a highly valued, ecologically keystone Neotropical timber forest tree.</title>
        <authorList>
            <person name="Silva-Junior O.B."/>
            <person name="Grattapaglia D."/>
            <person name="Novaes E."/>
            <person name="Collevatti R.G."/>
        </authorList>
    </citation>
    <scope>NUCLEOTIDE SEQUENCE [LARGE SCALE GENOMIC DNA]</scope>
    <source>
        <strain evidence="2">cv. UFG-1</strain>
    </source>
</reference>
<dbReference type="PANTHER" id="PTHR33070:SF120">
    <property type="entry name" value="EXPRESSED PROTEIN"/>
    <property type="match status" value="1"/>
</dbReference>
<dbReference type="OrthoDB" id="1701699at2759"/>
<sequence>MANPQIHVRSISLPSRLNPTDFEVELQKVKSCHISSDFPITSEAIQSGLVGLSQLYNSVQSLTAQQSIVFQDAKSMEESLSGSVELLDSCSIIRELFQMIKEKVQSLQSALRRKGLSDPSIHSDITTYFCFRKKMSKGVAKTLKTLKNLEHRIASDHSVNVESNFTSVLRQVTGITIAIFKSILVFLSLPVGFPKGWSFVSKLMLTKSVATSGEENEVVNVDSALRTIQGQLRSTGAKVVDEVQMLQKTLQNVAATVQGFEEGLERLNRKLVQTRVILLNIITHH</sequence>
<dbReference type="Pfam" id="PF03087">
    <property type="entry name" value="BPS1"/>
    <property type="match status" value="1"/>
</dbReference>
<accession>A0A2G9HPQ3</accession>
<dbReference type="GO" id="GO:0048364">
    <property type="term" value="P:root development"/>
    <property type="evidence" value="ECO:0007669"/>
    <property type="project" value="InterPro"/>
</dbReference>